<feature type="region of interest" description="Disordered" evidence="1">
    <location>
        <begin position="66"/>
        <end position="88"/>
    </location>
</feature>
<reference evidence="4" key="1">
    <citation type="journal article" date="2019" name="Int. J. Syst. Evol. Microbiol.">
        <title>The Global Catalogue of Microorganisms (GCM) 10K type strain sequencing project: providing services to taxonomists for standard genome sequencing and annotation.</title>
        <authorList>
            <consortium name="The Broad Institute Genomics Platform"/>
            <consortium name="The Broad Institute Genome Sequencing Center for Infectious Disease"/>
            <person name="Wu L."/>
            <person name="Ma J."/>
        </authorList>
    </citation>
    <scope>NUCLEOTIDE SEQUENCE [LARGE SCALE GENOMIC DNA]</scope>
    <source>
        <strain evidence="4">CCUG 55608</strain>
    </source>
</reference>
<evidence type="ECO:0000313" key="4">
    <source>
        <dbReference type="Proteomes" id="UP001597116"/>
    </source>
</evidence>
<accession>A0ABW3QK36</accession>
<protein>
    <recommendedName>
        <fullName evidence="5">DUF2061 domain-containing protein</fullName>
    </recommendedName>
</protein>
<comment type="caution">
    <text evidence="3">The sequence shown here is derived from an EMBL/GenBank/DDBJ whole genome shotgun (WGS) entry which is preliminary data.</text>
</comment>
<evidence type="ECO:0000313" key="3">
    <source>
        <dbReference type="EMBL" id="MFD1144876.1"/>
    </source>
</evidence>
<dbReference type="RefSeq" id="WP_265993941.1">
    <property type="nucleotide sequence ID" value="NZ_CP110973.1"/>
</dbReference>
<feature type="transmembrane region" description="Helical" evidence="2">
    <location>
        <begin position="32"/>
        <end position="55"/>
    </location>
</feature>
<evidence type="ECO:0000256" key="1">
    <source>
        <dbReference type="SAM" id="MobiDB-lite"/>
    </source>
</evidence>
<dbReference type="Proteomes" id="UP001597116">
    <property type="component" value="Unassembled WGS sequence"/>
</dbReference>
<proteinExistence type="predicted"/>
<feature type="transmembrane region" description="Helical" evidence="2">
    <location>
        <begin position="9"/>
        <end position="26"/>
    </location>
</feature>
<dbReference type="EMBL" id="JBHTLP010000023">
    <property type="protein sequence ID" value="MFD1144876.1"/>
    <property type="molecule type" value="Genomic_DNA"/>
</dbReference>
<keyword evidence="2" id="KW-0812">Transmembrane</keyword>
<evidence type="ECO:0008006" key="5">
    <source>
        <dbReference type="Google" id="ProtNLM"/>
    </source>
</evidence>
<name>A0ABW3QK36_9BACT</name>
<keyword evidence="4" id="KW-1185">Reference proteome</keyword>
<gene>
    <name evidence="3" type="ORF">ACFQ4C_27345</name>
</gene>
<keyword evidence="2" id="KW-1133">Transmembrane helix</keyword>
<keyword evidence="2" id="KW-0472">Membrane</keyword>
<sequence length="88" mass="9587">MKAATERLLIRWFHILASVPILGYIYGPVAQIPAAAAMVKTVILPLVVLSGFWLWKGHVVKKRIAARPQKSTPVGPRKPGPGPLKLKA</sequence>
<evidence type="ECO:0000256" key="2">
    <source>
        <dbReference type="SAM" id="Phobius"/>
    </source>
</evidence>
<organism evidence="3 4">
    <name type="scientific">Larkinella insperata</name>
    <dbReference type="NCBI Taxonomy" id="332158"/>
    <lineage>
        <taxon>Bacteria</taxon>
        <taxon>Pseudomonadati</taxon>
        <taxon>Bacteroidota</taxon>
        <taxon>Cytophagia</taxon>
        <taxon>Cytophagales</taxon>
        <taxon>Spirosomataceae</taxon>
        <taxon>Larkinella</taxon>
    </lineage>
</organism>